<dbReference type="Pfam" id="PF00072">
    <property type="entry name" value="Response_reg"/>
    <property type="match status" value="1"/>
</dbReference>
<organism evidence="6 7">
    <name type="scientific">Thiomicrorhabdus xiamenensis</name>
    <dbReference type="NCBI Taxonomy" id="2739063"/>
    <lineage>
        <taxon>Bacteria</taxon>
        <taxon>Pseudomonadati</taxon>
        <taxon>Pseudomonadota</taxon>
        <taxon>Gammaproteobacteria</taxon>
        <taxon>Thiotrichales</taxon>
        <taxon>Piscirickettsiaceae</taxon>
        <taxon>Thiomicrorhabdus</taxon>
    </lineage>
</organism>
<reference evidence="6 7" key="1">
    <citation type="submission" date="2020-05" db="EMBL/GenBank/DDBJ databases">
        <title>Thiomicrorhabdus sediminis sp.nov. and Thiomicrorhabdus xiamenensis sp.nov., novel sulfur-oxidizing bacteria isolated from coastal sediment.</title>
        <authorList>
            <person name="Liu X."/>
        </authorList>
    </citation>
    <scope>NUCLEOTIDE SEQUENCE [LARGE SCALE GENOMIC DNA]</scope>
    <source>
        <strain evidence="6 7">G2</strain>
    </source>
</reference>
<evidence type="ECO:0000259" key="4">
    <source>
        <dbReference type="PROSITE" id="PS50110"/>
    </source>
</evidence>
<dbReference type="PROSITE" id="PS51755">
    <property type="entry name" value="OMPR_PHOB"/>
    <property type="match status" value="1"/>
</dbReference>
<dbReference type="SUPFAM" id="SSF52172">
    <property type="entry name" value="CheY-like"/>
    <property type="match status" value="1"/>
</dbReference>
<protein>
    <submittedName>
        <fullName evidence="6">Response regulator transcription factor</fullName>
    </submittedName>
</protein>
<dbReference type="InterPro" id="IPR011006">
    <property type="entry name" value="CheY-like_superfamily"/>
</dbReference>
<dbReference type="SMART" id="SM00448">
    <property type="entry name" value="REC"/>
    <property type="match status" value="1"/>
</dbReference>
<feature type="modified residue" description="4-aspartylphosphate" evidence="2">
    <location>
        <position position="51"/>
    </location>
</feature>
<dbReference type="CDD" id="cd00383">
    <property type="entry name" value="trans_reg_C"/>
    <property type="match status" value="1"/>
</dbReference>
<evidence type="ECO:0000256" key="3">
    <source>
        <dbReference type="PROSITE-ProRule" id="PRU01091"/>
    </source>
</evidence>
<dbReference type="AlphaFoldDB" id="A0A7D4NQ29"/>
<dbReference type="KEGG" id="txa:HQN79_11280"/>
<keyword evidence="7" id="KW-1185">Reference proteome</keyword>
<dbReference type="EMBL" id="CP054020">
    <property type="protein sequence ID" value="QKI90113.1"/>
    <property type="molecule type" value="Genomic_DNA"/>
</dbReference>
<sequence length="228" mass="25913">MKLLIIEDESLLQERLQLQFTSKAALVDTAETAREGLYYLQEFAYDVVILDIGLPDLSGLEVLQQLRSGAGPNNHTPVLILSARSSWQEKVEGLKLGADDYLAKPFEFEELWARVEVLGRRAAKVEMLDVLEFPPYRLDLGAKTLLVGDKEVVPTLTEFRLLQAFFRNPHRVLSKEQLLQRISDHSQERESNVIEVYVRKLRKMLGKEAIQTLRGLGYKFVPDTGGES</sequence>
<dbReference type="InterPro" id="IPR036388">
    <property type="entry name" value="WH-like_DNA-bd_sf"/>
</dbReference>
<keyword evidence="1 3" id="KW-0238">DNA-binding</keyword>
<dbReference type="GO" id="GO:0006355">
    <property type="term" value="P:regulation of DNA-templated transcription"/>
    <property type="evidence" value="ECO:0007669"/>
    <property type="project" value="InterPro"/>
</dbReference>
<dbReference type="InterPro" id="IPR001789">
    <property type="entry name" value="Sig_transdc_resp-reg_receiver"/>
</dbReference>
<dbReference type="PANTHER" id="PTHR48111">
    <property type="entry name" value="REGULATOR OF RPOS"/>
    <property type="match status" value="1"/>
</dbReference>
<dbReference type="GO" id="GO:0032993">
    <property type="term" value="C:protein-DNA complex"/>
    <property type="evidence" value="ECO:0007669"/>
    <property type="project" value="TreeGrafter"/>
</dbReference>
<dbReference type="GO" id="GO:0000156">
    <property type="term" value="F:phosphorelay response regulator activity"/>
    <property type="evidence" value="ECO:0007669"/>
    <property type="project" value="TreeGrafter"/>
</dbReference>
<feature type="domain" description="Response regulatory" evidence="4">
    <location>
        <begin position="2"/>
        <end position="119"/>
    </location>
</feature>
<dbReference type="InterPro" id="IPR016032">
    <property type="entry name" value="Sig_transdc_resp-reg_C-effctor"/>
</dbReference>
<dbReference type="SUPFAM" id="SSF46894">
    <property type="entry name" value="C-terminal effector domain of the bipartite response regulators"/>
    <property type="match status" value="1"/>
</dbReference>
<proteinExistence type="predicted"/>
<evidence type="ECO:0000259" key="5">
    <source>
        <dbReference type="PROSITE" id="PS51755"/>
    </source>
</evidence>
<keyword evidence="2" id="KW-0597">Phosphoprotein</keyword>
<feature type="DNA-binding region" description="OmpR/PhoB-type" evidence="3">
    <location>
        <begin position="128"/>
        <end position="222"/>
    </location>
</feature>
<dbReference type="Proteomes" id="UP000504724">
    <property type="component" value="Chromosome"/>
</dbReference>
<dbReference type="PROSITE" id="PS50110">
    <property type="entry name" value="RESPONSE_REGULATORY"/>
    <property type="match status" value="1"/>
</dbReference>
<evidence type="ECO:0000313" key="6">
    <source>
        <dbReference type="EMBL" id="QKI90113.1"/>
    </source>
</evidence>
<dbReference type="Pfam" id="PF00486">
    <property type="entry name" value="Trans_reg_C"/>
    <property type="match status" value="1"/>
</dbReference>
<accession>A0A7D4NQ29</accession>
<dbReference type="PANTHER" id="PTHR48111:SF37">
    <property type="entry name" value="RESPONSE REGULATOR PROTEIN CARR"/>
    <property type="match status" value="1"/>
</dbReference>
<dbReference type="Gene3D" id="1.10.10.10">
    <property type="entry name" value="Winged helix-like DNA-binding domain superfamily/Winged helix DNA-binding domain"/>
    <property type="match status" value="1"/>
</dbReference>
<evidence type="ECO:0000256" key="2">
    <source>
        <dbReference type="PROSITE-ProRule" id="PRU00169"/>
    </source>
</evidence>
<dbReference type="InterPro" id="IPR039420">
    <property type="entry name" value="WalR-like"/>
</dbReference>
<dbReference type="RefSeq" id="WP_173286599.1">
    <property type="nucleotide sequence ID" value="NZ_CP054020.1"/>
</dbReference>
<dbReference type="GO" id="GO:0005829">
    <property type="term" value="C:cytosol"/>
    <property type="evidence" value="ECO:0007669"/>
    <property type="project" value="TreeGrafter"/>
</dbReference>
<evidence type="ECO:0000313" key="7">
    <source>
        <dbReference type="Proteomes" id="UP000504724"/>
    </source>
</evidence>
<name>A0A7D4NQ29_9GAMM</name>
<gene>
    <name evidence="6" type="ORF">HQN79_11280</name>
</gene>
<dbReference type="InterPro" id="IPR001867">
    <property type="entry name" value="OmpR/PhoB-type_DNA-bd"/>
</dbReference>
<dbReference type="SMART" id="SM00862">
    <property type="entry name" value="Trans_reg_C"/>
    <property type="match status" value="1"/>
</dbReference>
<evidence type="ECO:0000256" key="1">
    <source>
        <dbReference type="ARBA" id="ARBA00023125"/>
    </source>
</evidence>
<dbReference type="Gene3D" id="3.40.50.2300">
    <property type="match status" value="1"/>
</dbReference>
<dbReference type="Gene3D" id="6.10.250.690">
    <property type="match status" value="1"/>
</dbReference>
<dbReference type="GO" id="GO:0000976">
    <property type="term" value="F:transcription cis-regulatory region binding"/>
    <property type="evidence" value="ECO:0007669"/>
    <property type="project" value="TreeGrafter"/>
</dbReference>
<feature type="domain" description="OmpR/PhoB-type" evidence="5">
    <location>
        <begin position="128"/>
        <end position="222"/>
    </location>
</feature>